<dbReference type="EMBL" id="ACJY01000101">
    <property type="protein sequence ID" value="EFE85834.1"/>
    <property type="molecule type" value="Genomic_DNA"/>
</dbReference>
<accession>D4CXT5</accession>
<dbReference type="RefSeq" id="WP_005975060.1">
    <property type="nucleotide sequence ID" value="NZ_GG665898.1"/>
</dbReference>
<proteinExistence type="predicted"/>
<protein>
    <submittedName>
        <fullName evidence="1">Uncharacterized protein</fullName>
    </submittedName>
</protein>
<dbReference type="GeneID" id="78420359"/>
<reference evidence="1 2" key="1">
    <citation type="submission" date="2010-02" db="EMBL/GenBank/DDBJ databases">
        <authorList>
            <person name="Weinstock G."/>
            <person name="Sodergren E."/>
            <person name="Clifton S."/>
            <person name="Fulton L."/>
            <person name="Fulton B."/>
            <person name="Courtney L."/>
            <person name="Fronick C."/>
            <person name="Harrison M."/>
            <person name="Strong C."/>
            <person name="Farmer C."/>
            <person name="Delahaunty K."/>
            <person name="Markovic C."/>
            <person name="Hall O."/>
            <person name="Minx P."/>
            <person name="Tomlinson C."/>
            <person name="Mitreva M."/>
            <person name="Nelson J."/>
            <person name="Hou S."/>
            <person name="Wollam A."/>
            <person name="Pepin K.H."/>
            <person name="Johnson M."/>
            <person name="Bhonagiri V."/>
            <person name="Zhang X."/>
            <person name="Suruliraj S."/>
            <person name="Warren W."/>
            <person name="Chinwalla A."/>
            <person name="Mardis E.R."/>
            <person name="Wilson R.K."/>
        </authorList>
    </citation>
    <scope>NUCLEOTIDE SEQUENCE [LARGE SCALE GENOMIC DNA]</scope>
    <source>
        <strain evidence="1 2">ATCC 33693</strain>
    </source>
</reference>
<dbReference type="AlphaFoldDB" id="D4CXT5"/>
<evidence type="ECO:0000313" key="2">
    <source>
        <dbReference type="Proteomes" id="UP000003748"/>
    </source>
</evidence>
<dbReference type="HOGENOM" id="CLU_2478879_0_0_0"/>
<comment type="caution">
    <text evidence="1">The sequence shown here is derived from an EMBL/GenBank/DDBJ whole genome shotgun (WGS) entry which is preliminary data.</text>
</comment>
<organism evidence="1 2">
    <name type="scientific">Fusobacterium periodonticum ATCC 33693</name>
    <dbReference type="NCBI Taxonomy" id="546275"/>
    <lineage>
        <taxon>Bacteria</taxon>
        <taxon>Fusobacteriati</taxon>
        <taxon>Fusobacteriota</taxon>
        <taxon>Fusobacteriia</taxon>
        <taxon>Fusobacteriales</taxon>
        <taxon>Fusobacteriaceae</taxon>
        <taxon>Fusobacterium</taxon>
    </lineage>
</organism>
<name>D4CXT5_9FUSO</name>
<sequence>MLNKNDLICNVIKKILNKSSNKPLPYICIKINGVIIGYYNSKDNSFAGKLYEENANKILLAERIGIHNVPYGKVFKELFCEEINFEF</sequence>
<evidence type="ECO:0000313" key="1">
    <source>
        <dbReference type="EMBL" id="EFE85834.1"/>
    </source>
</evidence>
<gene>
    <name evidence="1" type="ORF">FUSPEROL_02192</name>
</gene>
<dbReference type="Proteomes" id="UP000003748">
    <property type="component" value="Unassembled WGS sequence"/>
</dbReference>